<dbReference type="GO" id="GO:0008168">
    <property type="term" value="F:methyltransferase activity"/>
    <property type="evidence" value="ECO:0007669"/>
    <property type="project" value="UniProtKB-KW"/>
</dbReference>
<dbReference type="Proteomes" id="UP000294321">
    <property type="component" value="Chromosome"/>
</dbReference>
<name>A0A4V1ALV5_9LACO</name>
<dbReference type="GO" id="GO:0032259">
    <property type="term" value="P:methylation"/>
    <property type="evidence" value="ECO:0007669"/>
    <property type="project" value="UniProtKB-KW"/>
</dbReference>
<organism evidence="1 2">
    <name type="scientific">Acetilactobacillus jinshanensis</name>
    <dbReference type="NCBI Taxonomy" id="1720083"/>
    <lineage>
        <taxon>Bacteria</taxon>
        <taxon>Bacillati</taxon>
        <taxon>Bacillota</taxon>
        <taxon>Bacilli</taxon>
        <taxon>Lactobacillales</taxon>
        <taxon>Lactobacillaceae</taxon>
        <taxon>Acetilactobacillus</taxon>
    </lineage>
</organism>
<evidence type="ECO:0000313" key="2">
    <source>
        <dbReference type="Proteomes" id="UP000294321"/>
    </source>
</evidence>
<dbReference type="KEGG" id="lji:ELX58_07460"/>
<dbReference type="RefSeq" id="WP_133442477.1">
    <property type="nucleotide sequence ID" value="NZ_CP034726.1"/>
</dbReference>
<evidence type="ECO:0000313" key="1">
    <source>
        <dbReference type="EMBL" id="QBP18919.1"/>
    </source>
</evidence>
<dbReference type="EMBL" id="CP034726">
    <property type="protein sequence ID" value="QBP18919.1"/>
    <property type="molecule type" value="Genomic_DNA"/>
</dbReference>
<accession>A0A4V1ALV5</accession>
<protein>
    <submittedName>
        <fullName evidence="1">SAM-dependent methyltransferase</fullName>
    </submittedName>
</protein>
<gene>
    <name evidence="1" type="ORF">ELX58_07460</name>
</gene>
<dbReference type="OrthoDB" id="2248737at2"/>
<dbReference type="AlphaFoldDB" id="A0A4V1ALV5"/>
<dbReference type="SUPFAM" id="SSF53335">
    <property type="entry name" value="S-adenosyl-L-methionine-dependent methyltransferases"/>
    <property type="match status" value="1"/>
</dbReference>
<proteinExistence type="predicted"/>
<dbReference type="InterPro" id="IPR029063">
    <property type="entry name" value="SAM-dependent_MTases_sf"/>
</dbReference>
<keyword evidence="1" id="KW-0489">Methyltransferase</keyword>
<reference evidence="2" key="1">
    <citation type="submission" date="2018-12" db="EMBL/GenBank/DDBJ databases">
        <title>A new species of lactobacillus.</title>
        <authorList>
            <person name="Jian Y."/>
            <person name="Xin L."/>
            <person name="Hong Z.J."/>
            <person name="Ming L.Z."/>
            <person name="Hong X.Z."/>
        </authorList>
    </citation>
    <scope>NUCLEOTIDE SEQUENCE [LARGE SCALE GENOMIC DNA]</scope>
    <source>
        <strain evidence="2">HSLZ-75</strain>
    </source>
</reference>
<keyword evidence="1" id="KW-0808">Transferase</keyword>
<sequence>MNKRKLFKKLRRQHKIQHKPTYIEQMKHYYHLFSHYMTIKFLINNVLESDRLLQKKQLPQDLPTLLLPDDIQNIIFKRVNKLYPKGNTRGDRLWNKYSEALPKLDKLLRSYREYLENEYGMWAYISAPFAADLAHFIGPKDRALEVMAGNGYVSKGLRDHGVHVYCTDSLAWTKQNETGKHLVTNVEKLDALSAFRKYQDKIKYIIMSWSPDGVPVDWQLLQAVRKSGRDIPMIVIGEKNGATNSKQFWQHAHFIQNDAVKKLNRHHQSFDLMHDHVYLIK</sequence>
<keyword evidence="2" id="KW-1185">Reference proteome</keyword>